<protein>
    <recommendedName>
        <fullName evidence="9">Chaperone protein DnaJ</fullName>
    </recommendedName>
</protein>
<dbReference type="PANTHER" id="PTHR43096:SF48">
    <property type="entry name" value="CHAPERONE PROTEIN DNAJ"/>
    <property type="match status" value="1"/>
</dbReference>
<sequence length="388" mass="41553">MAKRCYYEVLGVTRGASTEEIKKAYRSKAKELHPDRNKDDSQAEARFKEVNEAYDCLKDDRKKAAYDRFGHAAFENGGMGGGFGGARGAHPGDFGSAFADVFEDLFGDMMGRRGPGGGRSRAQRGQDLRYNLRIALEEAYSGLQKTITVRGSVACSDCQGTGAEGATQPATCPTCGGMGKVRAQQGFFTVERSCPTCGGQGQIVKNPCKSCHGAGREEKERTLSVNIPAGVETGTRIRLAGEGEAGLRGGPAGDLYIFVEVQEHDIFLRDGKVLACQVPVSMAAAALGGEVEVPTIDGGRARVKVPAGSQSGRQMRLRGKGMPPLRHGAGSNGEAGDMLIELVVETPVNLTARQKELLREFEAVKADNSPQSDSFFNKVKGFWDDMTR</sequence>
<feature type="binding site" evidence="9">
    <location>
        <position position="172"/>
    </location>
    <ligand>
        <name>Zn(2+)</name>
        <dbReference type="ChEBI" id="CHEBI:29105"/>
        <label>2</label>
    </ligand>
</feature>
<gene>
    <name evidence="9 14" type="primary">dnaJ</name>
    <name evidence="14" type="ORF">JHW45_01590</name>
</gene>
<dbReference type="HAMAP" id="MF_01152">
    <property type="entry name" value="DnaJ"/>
    <property type="match status" value="1"/>
</dbReference>
<evidence type="ECO:0000259" key="13">
    <source>
        <dbReference type="PROSITE" id="PS51188"/>
    </source>
</evidence>
<dbReference type="InterPro" id="IPR001623">
    <property type="entry name" value="DnaJ_domain"/>
</dbReference>
<evidence type="ECO:0000256" key="4">
    <source>
        <dbReference type="ARBA" id="ARBA00022737"/>
    </source>
</evidence>
<feature type="repeat" description="CXXCXGXG motif" evidence="9">
    <location>
        <begin position="155"/>
        <end position="162"/>
    </location>
</feature>
<evidence type="ECO:0000259" key="12">
    <source>
        <dbReference type="PROSITE" id="PS50076"/>
    </source>
</evidence>
<comment type="subcellular location">
    <subcellularLocation>
        <location evidence="9">Cytoplasm</location>
    </subcellularLocation>
</comment>
<dbReference type="NCBIfam" id="NF008035">
    <property type="entry name" value="PRK10767.1"/>
    <property type="match status" value="1"/>
</dbReference>
<keyword evidence="5 9" id="KW-0863">Zinc-finger</keyword>
<feature type="repeat" description="CXXCXGXG motif" evidence="9">
    <location>
        <begin position="194"/>
        <end position="201"/>
    </location>
</feature>
<dbReference type="PROSITE" id="PS51188">
    <property type="entry name" value="ZF_CR"/>
    <property type="match status" value="1"/>
</dbReference>
<evidence type="ECO:0000256" key="10">
    <source>
        <dbReference type="PROSITE-ProRule" id="PRU00546"/>
    </source>
</evidence>
<dbReference type="PANTHER" id="PTHR43096">
    <property type="entry name" value="DNAJ HOMOLOG 1, MITOCHONDRIAL-RELATED"/>
    <property type="match status" value="1"/>
</dbReference>
<evidence type="ECO:0000313" key="15">
    <source>
        <dbReference type="Proteomes" id="UP001218412"/>
    </source>
</evidence>
<feature type="zinc finger region" description="CR-type" evidence="10">
    <location>
        <begin position="142"/>
        <end position="220"/>
    </location>
</feature>
<keyword evidence="7 9" id="KW-0346">Stress response</keyword>
<name>A0ABY7SVS2_9RHOB</name>
<dbReference type="SMART" id="SM00271">
    <property type="entry name" value="DnaJ"/>
    <property type="match status" value="1"/>
</dbReference>
<comment type="function">
    <text evidence="9">Participates actively in the response to hyperosmotic and heat shock by preventing the aggregation of stress-denatured proteins and by disaggregating proteins, also in an autonomous, DnaK-independent fashion. Unfolded proteins bind initially to DnaJ; upon interaction with the DnaJ-bound protein, DnaK hydrolyzes its bound ATP, resulting in the formation of a stable complex. GrpE releases ADP from DnaK; ATP binding to DnaK triggers the release of the substrate protein, thus completing the reaction cycle. Several rounds of ATP-dependent interactions between DnaJ, DnaK and GrpE are required for fully efficient folding. Also involved, together with DnaK and GrpE, in the DNA replication of plasmids through activation of initiation proteins.</text>
</comment>
<dbReference type="Pfam" id="PF00684">
    <property type="entry name" value="DnaJ_CXXCXGXG"/>
    <property type="match status" value="1"/>
</dbReference>
<evidence type="ECO:0000256" key="7">
    <source>
        <dbReference type="ARBA" id="ARBA00023016"/>
    </source>
</evidence>
<feature type="binding site" evidence="9">
    <location>
        <position position="211"/>
    </location>
    <ligand>
        <name>Zn(2+)</name>
        <dbReference type="ChEBI" id="CHEBI:29105"/>
        <label>1</label>
    </ligand>
</feature>
<reference evidence="14 15" key="1">
    <citation type="submission" date="2021-01" db="EMBL/GenBank/DDBJ databases">
        <title>Biogeographic distribution of Paracoccus.</title>
        <authorList>
            <person name="Hollensteiner J."/>
            <person name="Leineberger J."/>
            <person name="Brinkhoff T."/>
            <person name="Daniel R."/>
        </authorList>
    </citation>
    <scope>NUCLEOTIDE SEQUENCE [LARGE SCALE GENOMIC DNA]</scope>
    <source>
        <strain evidence="14 15">LMG25392</strain>
    </source>
</reference>
<dbReference type="SUPFAM" id="SSF57938">
    <property type="entry name" value="DnaJ/Hsp40 cysteine-rich domain"/>
    <property type="match status" value="1"/>
</dbReference>
<feature type="repeat" description="CXXCXGXG motif" evidence="9">
    <location>
        <begin position="208"/>
        <end position="215"/>
    </location>
</feature>
<feature type="domain" description="J" evidence="12">
    <location>
        <begin position="5"/>
        <end position="70"/>
    </location>
</feature>
<feature type="binding site" evidence="9">
    <location>
        <position position="158"/>
    </location>
    <ligand>
        <name>Zn(2+)</name>
        <dbReference type="ChEBI" id="CHEBI:29105"/>
        <label>1</label>
    </ligand>
</feature>
<evidence type="ECO:0000256" key="5">
    <source>
        <dbReference type="ARBA" id="ARBA00022771"/>
    </source>
</evidence>
<keyword evidence="1 9" id="KW-0963">Cytoplasm</keyword>
<dbReference type="NCBIfam" id="TIGR02349">
    <property type="entry name" value="DnaJ_bact"/>
    <property type="match status" value="1"/>
</dbReference>
<evidence type="ECO:0000256" key="6">
    <source>
        <dbReference type="ARBA" id="ARBA00022833"/>
    </source>
</evidence>
<proteinExistence type="inferred from homology"/>
<dbReference type="Pfam" id="PF01556">
    <property type="entry name" value="DnaJ_C"/>
    <property type="match status" value="1"/>
</dbReference>
<dbReference type="PRINTS" id="PR00625">
    <property type="entry name" value="JDOMAIN"/>
</dbReference>
<dbReference type="InterPro" id="IPR012724">
    <property type="entry name" value="DnaJ"/>
</dbReference>
<evidence type="ECO:0000256" key="8">
    <source>
        <dbReference type="ARBA" id="ARBA00023186"/>
    </source>
</evidence>
<comment type="subunit">
    <text evidence="9">Homodimer.</text>
</comment>
<keyword evidence="3 9" id="KW-0479">Metal-binding</keyword>
<evidence type="ECO:0000256" key="9">
    <source>
        <dbReference type="HAMAP-Rule" id="MF_01152"/>
    </source>
</evidence>
<comment type="domain">
    <text evidence="9">The J domain is necessary and sufficient to stimulate DnaK ATPase activity. Zinc center 1 plays an important role in the autonomous, DnaK-independent chaperone activity of DnaJ. Zinc center 2 is essential for interaction with DnaK and for DnaJ activity.</text>
</comment>
<comment type="similarity">
    <text evidence="9">Belongs to the DnaJ family.</text>
</comment>
<feature type="binding site" evidence="9">
    <location>
        <position position="155"/>
    </location>
    <ligand>
        <name>Zn(2+)</name>
        <dbReference type="ChEBI" id="CHEBI:29105"/>
        <label>1</label>
    </ligand>
</feature>
<keyword evidence="6 9" id="KW-0862">Zinc</keyword>
<evidence type="ECO:0000256" key="1">
    <source>
        <dbReference type="ARBA" id="ARBA00022490"/>
    </source>
</evidence>
<evidence type="ECO:0000313" key="14">
    <source>
        <dbReference type="EMBL" id="WCR11129.1"/>
    </source>
</evidence>
<dbReference type="Proteomes" id="UP001218412">
    <property type="component" value="Chromosome"/>
</dbReference>
<dbReference type="InterPro" id="IPR036869">
    <property type="entry name" value="J_dom_sf"/>
</dbReference>
<feature type="repeat" description="CXXCXGXG motif" evidence="9">
    <location>
        <begin position="172"/>
        <end position="179"/>
    </location>
</feature>
<dbReference type="InterPro" id="IPR008971">
    <property type="entry name" value="HSP40/DnaJ_pept-bd"/>
</dbReference>
<dbReference type="PROSITE" id="PS00636">
    <property type="entry name" value="DNAJ_1"/>
    <property type="match status" value="1"/>
</dbReference>
<keyword evidence="15" id="KW-1185">Reference proteome</keyword>
<dbReference type="CDD" id="cd06257">
    <property type="entry name" value="DnaJ"/>
    <property type="match status" value="1"/>
</dbReference>
<dbReference type="Gene3D" id="2.60.260.20">
    <property type="entry name" value="Urease metallochaperone UreE, N-terminal domain"/>
    <property type="match status" value="2"/>
</dbReference>
<accession>A0ABY7SVS2</accession>
<keyword evidence="8 9" id="KW-0143">Chaperone</keyword>
<feature type="binding site" evidence="9">
    <location>
        <position position="208"/>
    </location>
    <ligand>
        <name>Zn(2+)</name>
        <dbReference type="ChEBI" id="CHEBI:29105"/>
        <label>1</label>
    </ligand>
</feature>
<dbReference type="PROSITE" id="PS50076">
    <property type="entry name" value="DNAJ_2"/>
    <property type="match status" value="1"/>
</dbReference>
<dbReference type="SUPFAM" id="SSF46565">
    <property type="entry name" value="Chaperone J-domain"/>
    <property type="match status" value="1"/>
</dbReference>
<feature type="binding site" evidence="9">
    <location>
        <position position="197"/>
    </location>
    <ligand>
        <name>Zn(2+)</name>
        <dbReference type="ChEBI" id="CHEBI:29105"/>
        <label>2</label>
    </ligand>
</feature>
<comment type="cofactor">
    <cofactor evidence="9">
        <name>Zn(2+)</name>
        <dbReference type="ChEBI" id="CHEBI:29105"/>
    </cofactor>
    <text evidence="9">Binds 2 Zn(2+) ions per monomer.</text>
</comment>
<dbReference type="CDD" id="cd10747">
    <property type="entry name" value="DnaJ_C"/>
    <property type="match status" value="1"/>
</dbReference>
<feature type="domain" description="CR-type" evidence="13">
    <location>
        <begin position="142"/>
        <end position="220"/>
    </location>
</feature>
<dbReference type="RefSeq" id="WP_272859224.1">
    <property type="nucleotide sequence ID" value="NZ_CP067134.1"/>
</dbReference>
<feature type="binding site" evidence="9">
    <location>
        <position position="175"/>
    </location>
    <ligand>
        <name>Zn(2+)</name>
        <dbReference type="ChEBI" id="CHEBI:29105"/>
        <label>2</label>
    </ligand>
</feature>
<dbReference type="EMBL" id="CP067134">
    <property type="protein sequence ID" value="WCR11129.1"/>
    <property type="molecule type" value="Genomic_DNA"/>
</dbReference>
<evidence type="ECO:0000256" key="2">
    <source>
        <dbReference type="ARBA" id="ARBA00022705"/>
    </source>
</evidence>
<dbReference type="InterPro" id="IPR001305">
    <property type="entry name" value="HSP_DnaJ_Cys-rich_dom"/>
</dbReference>
<feature type="binding site" evidence="9">
    <location>
        <position position="194"/>
    </location>
    <ligand>
        <name>Zn(2+)</name>
        <dbReference type="ChEBI" id="CHEBI:29105"/>
        <label>2</label>
    </ligand>
</feature>
<dbReference type="InterPro" id="IPR036410">
    <property type="entry name" value="HSP_DnaJ_Cys-rich_dom_sf"/>
</dbReference>
<dbReference type="SUPFAM" id="SSF49493">
    <property type="entry name" value="HSP40/DnaJ peptide-binding domain"/>
    <property type="match status" value="2"/>
</dbReference>
<evidence type="ECO:0000256" key="3">
    <source>
        <dbReference type="ARBA" id="ARBA00022723"/>
    </source>
</evidence>
<feature type="region of interest" description="Disordered" evidence="11">
    <location>
        <begin position="307"/>
        <end position="326"/>
    </location>
</feature>
<evidence type="ECO:0000256" key="11">
    <source>
        <dbReference type="SAM" id="MobiDB-lite"/>
    </source>
</evidence>
<dbReference type="Pfam" id="PF00226">
    <property type="entry name" value="DnaJ"/>
    <property type="match status" value="1"/>
</dbReference>
<dbReference type="Gene3D" id="2.10.230.10">
    <property type="entry name" value="Heat shock protein DnaJ, cysteine-rich domain"/>
    <property type="match status" value="1"/>
</dbReference>
<keyword evidence="2 9" id="KW-0235">DNA replication</keyword>
<dbReference type="InterPro" id="IPR002939">
    <property type="entry name" value="DnaJ_C"/>
</dbReference>
<dbReference type="InterPro" id="IPR018253">
    <property type="entry name" value="DnaJ_domain_CS"/>
</dbReference>
<dbReference type="CDD" id="cd10719">
    <property type="entry name" value="DnaJ_zf"/>
    <property type="match status" value="1"/>
</dbReference>
<organism evidence="14 15">
    <name type="scientific">Paracoccus stylophorae</name>
    <dbReference type="NCBI Taxonomy" id="659350"/>
    <lineage>
        <taxon>Bacteria</taxon>
        <taxon>Pseudomonadati</taxon>
        <taxon>Pseudomonadota</taxon>
        <taxon>Alphaproteobacteria</taxon>
        <taxon>Rhodobacterales</taxon>
        <taxon>Paracoccaceae</taxon>
        <taxon>Paracoccus</taxon>
    </lineage>
</organism>
<keyword evidence="4 9" id="KW-0677">Repeat</keyword>
<dbReference type="Gene3D" id="1.10.287.110">
    <property type="entry name" value="DnaJ domain"/>
    <property type="match status" value="1"/>
</dbReference>